<comment type="subcellular location">
    <subcellularLocation>
        <location evidence="1">Nucleus</location>
    </subcellularLocation>
</comment>
<dbReference type="EMBL" id="CP133612">
    <property type="protein sequence ID" value="WMV11174.1"/>
    <property type="molecule type" value="Genomic_DNA"/>
</dbReference>
<gene>
    <name evidence="4" type="ORF">MTR67_004559</name>
</gene>
<keyword evidence="5" id="KW-1185">Reference proteome</keyword>
<dbReference type="SUPFAM" id="SSF48371">
    <property type="entry name" value="ARM repeat"/>
    <property type="match status" value="1"/>
</dbReference>
<dbReference type="Proteomes" id="UP001234989">
    <property type="component" value="Chromosome 1"/>
</dbReference>
<dbReference type="InterPro" id="IPR057412">
    <property type="entry name" value="INTS4_C"/>
</dbReference>
<evidence type="ECO:0000313" key="4">
    <source>
        <dbReference type="EMBL" id="WMV11174.1"/>
    </source>
</evidence>
<dbReference type="InterPro" id="IPR016024">
    <property type="entry name" value="ARM-type_fold"/>
</dbReference>
<evidence type="ECO:0000313" key="5">
    <source>
        <dbReference type="Proteomes" id="UP001234989"/>
    </source>
</evidence>
<dbReference type="GO" id="GO:0005768">
    <property type="term" value="C:endosome"/>
    <property type="evidence" value="ECO:0007669"/>
    <property type="project" value="TreeGrafter"/>
</dbReference>
<evidence type="ECO:0000256" key="2">
    <source>
        <dbReference type="ARBA" id="ARBA00023242"/>
    </source>
</evidence>
<reference evidence="4" key="1">
    <citation type="submission" date="2023-08" db="EMBL/GenBank/DDBJ databases">
        <title>A de novo genome assembly of Solanum verrucosum Schlechtendal, a Mexican diploid species geographically isolated from the other diploid A-genome species in potato relatives.</title>
        <authorList>
            <person name="Hosaka K."/>
        </authorList>
    </citation>
    <scope>NUCLEOTIDE SEQUENCE</scope>
    <source>
        <tissue evidence="4">Young leaves</tissue>
    </source>
</reference>
<dbReference type="PANTHER" id="PTHR20938:SF0">
    <property type="entry name" value="INTEGRATOR COMPLEX SUBUNIT 4"/>
    <property type="match status" value="1"/>
</dbReference>
<dbReference type="Gene3D" id="1.25.10.10">
    <property type="entry name" value="Leucine-rich Repeat Variant"/>
    <property type="match status" value="2"/>
</dbReference>
<dbReference type="GO" id="GO:0010496">
    <property type="term" value="P:intercellular transport"/>
    <property type="evidence" value="ECO:0007669"/>
    <property type="project" value="TreeGrafter"/>
</dbReference>
<protein>
    <recommendedName>
        <fullName evidence="3">Integrator complex subunit 4/Protein SIEL C-terminal Ig-like domain-containing protein</fullName>
    </recommendedName>
</protein>
<proteinExistence type="predicted"/>
<name>A0AAF0PU57_SOLVR</name>
<organism evidence="4 5">
    <name type="scientific">Solanum verrucosum</name>
    <dbReference type="NCBI Taxonomy" id="315347"/>
    <lineage>
        <taxon>Eukaryota</taxon>
        <taxon>Viridiplantae</taxon>
        <taxon>Streptophyta</taxon>
        <taxon>Embryophyta</taxon>
        <taxon>Tracheophyta</taxon>
        <taxon>Spermatophyta</taxon>
        <taxon>Magnoliopsida</taxon>
        <taxon>eudicotyledons</taxon>
        <taxon>Gunneridae</taxon>
        <taxon>Pentapetalae</taxon>
        <taxon>asterids</taxon>
        <taxon>lamiids</taxon>
        <taxon>Solanales</taxon>
        <taxon>Solanaceae</taxon>
        <taxon>Solanoideae</taxon>
        <taxon>Solaneae</taxon>
        <taxon>Solanum</taxon>
    </lineage>
</organism>
<dbReference type="GO" id="GO:0005634">
    <property type="term" value="C:nucleus"/>
    <property type="evidence" value="ECO:0007669"/>
    <property type="project" value="UniProtKB-SubCell"/>
</dbReference>
<evidence type="ECO:0000256" key="1">
    <source>
        <dbReference type="ARBA" id="ARBA00004123"/>
    </source>
</evidence>
<feature type="domain" description="Integrator complex subunit 4/Protein SIEL C-terminal Ig-like" evidence="3">
    <location>
        <begin position="868"/>
        <end position="983"/>
    </location>
</feature>
<evidence type="ECO:0000259" key="3">
    <source>
        <dbReference type="Pfam" id="PF25458"/>
    </source>
</evidence>
<dbReference type="Pfam" id="PF25458">
    <property type="entry name" value="INTS4_C"/>
    <property type="match status" value="1"/>
</dbReference>
<accession>A0AAF0PU57</accession>
<dbReference type="InterPro" id="IPR011989">
    <property type="entry name" value="ARM-like"/>
</dbReference>
<keyword evidence="2" id="KW-0539">Nucleus</keyword>
<dbReference type="AlphaFoldDB" id="A0AAF0PU57"/>
<sequence length="987" mass="112064">MEHLLRSNLVTNDNNNPQAILQALSLISNPSTSDSTLSSIAKVLIISLKCSNPNSNSHRFIHHHILRLFSLLLNRCPHLHHNLISAIREFSLLPSTSTRLLVDALTCLSISDSNVNDESTFLSLVFRPCVSVRHWLLLNVSKFDIRSSVLLTVLLGFTKDPYPCIRNVALSGLADLCKCIVVEDESLIKGCYFRAVELLFDSEDLVRCSAVHAVSACGQLIVAKQESKGDWSDALFLQLCSMVRDMSVKVRVEAFNALGKIETVSEYILLQTLSKKASSITKEMNFPGQYSETLFRIPAESAVLAFLHGLEDEFDVVRVSACRALQSLAIHSNGFSNMVVNLLMGILNDDSMAVKLQALDTLHHMTMFRLLKVQQPHLHMFLGILLDSHSLIRCRARKVLKLTELPSLGMFKMCVDGLIRDLELYPQTHKFSLVKWIKVTKPKAQRGIGIRNLRLHNKSLLMKWLWRYGHEDTTIWRTDEAEVFSALFMIGQNHGEFLVRLINEASQMIEPSSGGKLGYDNVRKASYLVLATSAPVSMKQQTCSIPPRMFSYAVTLLGRISRSFADIVDQRTLLAYLSCCSRFTFVSASEFFKMEEHRLLPHQNNKMEEHLEEGDVQLTQRREISEYDIWRKLQLKEGESSLLDFQVEHNKERNCVNIILQVVIDIWPSLKLGLINEVACTLRSLKAELGTRSNHNHRGELVFALQYIDALEQLGYLWHHLVFSKEFYFHEWGKLECSLKKLDRCLRDMRYKLVGLTKEDNFLILELIIANGILTLCNIEACANKTTLKKLHSVMSCIEHICGEGSTESSNFVVEVQKSLSEIDTTSSSILDNPYLLLKSLEHFTPRKVVSSGNLKYMEAELHFQGSEFQNPLPFISGLPVGLSLDIKLHDISSESRLWIKMSCEEKLTQFVFLDLHEIEGDDEVRKFTFVAPFYQTPKANGFSLKICIVLECISDGDQLFRGCGGPKHEVVHLCEEKEVYFSVRVR</sequence>
<dbReference type="PANTHER" id="PTHR20938">
    <property type="entry name" value="INTEGRATOR COMPLEX SUBUNIT 4"/>
    <property type="match status" value="1"/>
</dbReference>